<protein>
    <submittedName>
        <fullName evidence="2">Isochorismatase family protein</fullName>
    </submittedName>
</protein>
<gene>
    <name evidence="2" type="ORF">AB0K36_07545</name>
</gene>
<keyword evidence="3" id="KW-1185">Reference proteome</keyword>
<sequence length="119" mass="12658">MATRTSCASRSSAGNATAEAAVAQLITAGLWTEVCLAFTALDAVQDGFEVHPVSDAVGGISPDSHERAMQRMIQAGAHPVTAPAVVAELQRDWARGHGDKLRDIMRWYFPVLNKVRAAG</sequence>
<evidence type="ECO:0000313" key="2">
    <source>
        <dbReference type="EMBL" id="MEV4680614.1"/>
    </source>
</evidence>
<dbReference type="RefSeq" id="WP_364589640.1">
    <property type="nucleotide sequence ID" value="NZ_JBFAQK010000006.1"/>
</dbReference>
<dbReference type="Pfam" id="PF00857">
    <property type="entry name" value="Isochorismatase"/>
    <property type="match status" value="1"/>
</dbReference>
<evidence type="ECO:0000313" key="3">
    <source>
        <dbReference type="Proteomes" id="UP001552521"/>
    </source>
</evidence>
<dbReference type="SUPFAM" id="SSF52499">
    <property type="entry name" value="Isochorismatase-like hydrolases"/>
    <property type="match status" value="1"/>
</dbReference>
<dbReference type="InterPro" id="IPR036380">
    <property type="entry name" value="Isochorismatase-like_sf"/>
</dbReference>
<dbReference type="EMBL" id="JBFAQK010000006">
    <property type="protein sequence ID" value="MEV4680614.1"/>
    <property type="molecule type" value="Genomic_DNA"/>
</dbReference>
<dbReference type="Gene3D" id="3.40.50.850">
    <property type="entry name" value="Isochorismatase-like"/>
    <property type="match status" value="1"/>
</dbReference>
<dbReference type="InterPro" id="IPR000868">
    <property type="entry name" value="Isochorismatase-like_dom"/>
</dbReference>
<reference evidence="2 3" key="1">
    <citation type="submission" date="2024-06" db="EMBL/GenBank/DDBJ databases">
        <title>The Natural Products Discovery Center: Release of the First 8490 Sequenced Strains for Exploring Actinobacteria Biosynthetic Diversity.</title>
        <authorList>
            <person name="Kalkreuter E."/>
            <person name="Kautsar S.A."/>
            <person name="Yang D."/>
            <person name="Bader C.D."/>
            <person name="Teijaro C.N."/>
            <person name="Fluegel L."/>
            <person name="Davis C.M."/>
            <person name="Simpson J.R."/>
            <person name="Lauterbach L."/>
            <person name="Steele A.D."/>
            <person name="Gui C."/>
            <person name="Meng S."/>
            <person name="Li G."/>
            <person name="Viehrig K."/>
            <person name="Ye F."/>
            <person name="Su P."/>
            <person name="Kiefer A.F."/>
            <person name="Nichols A."/>
            <person name="Cepeda A.J."/>
            <person name="Yan W."/>
            <person name="Fan B."/>
            <person name="Jiang Y."/>
            <person name="Adhikari A."/>
            <person name="Zheng C.-J."/>
            <person name="Schuster L."/>
            <person name="Cowan T.M."/>
            <person name="Smanski M.J."/>
            <person name="Chevrette M.G."/>
            <person name="De Carvalho L.P.S."/>
            <person name="Shen B."/>
        </authorList>
    </citation>
    <scope>NUCLEOTIDE SEQUENCE [LARGE SCALE GENOMIC DNA]</scope>
    <source>
        <strain evidence="2 3">NPDC049344</strain>
    </source>
</reference>
<accession>A0ABV3HPW2</accession>
<dbReference type="InterPro" id="IPR053152">
    <property type="entry name" value="Hydrolase_YcaC-like"/>
</dbReference>
<dbReference type="PANTHER" id="PTHR43559:SF1">
    <property type="entry name" value="HYDROLASE"/>
    <property type="match status" value="1"/>
</dbReference>
<dbReference type="PANTHER" id="PTHR43559">
    <property type="entry name" value="HYDROLASE YCAC-RELATED"/>
    <property type="match status" value="1"/>
</dbReference>
<proteinExistence type="predicted"/>
<dbReference type="Proteomes" id="UP001552521">
    <property type="component" value="Unassembled WGS sequence"/>
</dbReference>
<evidence type="ECO:0000259" key="1">
    <source>
        <dbReference type="Pfam" id="PF00857"/>
    </source>
</evidence>
<feature type="domain" description="Isochorismatase-like" evidence="1">
    <location>
        <begin position="16"/>
        <end position="82"/>
    </location>
</feature>
<name>A0ABV3HPW2_9ACTN</name>
<organism evidence="2 3">
    <name type="scientific">Streptomyces kurssanovii</name>
    <dbReference type="NCBI Taxonomy" id="67312"/>
    <lineage>
        <taxon>Bacteria</taxon>
        <taxon>Bacillati</taxon>
        <taxon>Actinomycetota</taxon>
        <taxon>Actinomycetes</taxon>
        <taxon>Kitasatosporales</taxon>
        <taxon>Streptomycetaceae</taxon>
        <taxon>Streptomyces</taxon>
    </lineage>
</organism>
<comment type="caution">
    <text evidence="2">The sequence shown here is derived from an EMBL/GenBank/DDBJ whole genome shotgun (WGS) entry which is preliminary data.</text>
</comment>